<dbReference type="CDD" id="cd00922">
    <property type="entry name" value="Cyt_c_Oxidase_IV"/>
    <property type="match status" value="1"/>
</dbReference>
<comment type="function">
    <text evidence="10">Component of the cytochrome c oxidase, the last enzyme in the mitochondrial electron transport chain which drives oxidative phosphorylation.</text>
</comment>
<name>A0A1W7RAP4_9SCOR</name>
<proteinExistence type="inferred from homology"/>
<dbReference type="GO" id="GO:0016491">
    <property type="term" value="F:oxidoreductase activity"/>
    <property type="evidence" value="ECO:0007669"/>
    <property type="project" value="UniProtKB-KW"/>
</dbReference>
<dbReference type="InterPro" id="IPR004203">
    <property type="entry name" value="Cyt_c_oxidase_su4_fam"/>
</dbReference>
<comment type="subunit">
    <text evidence="10">Component of the cytochrome c oxidase (complex IV, CIV), a multisubunit enzyme composed of 14 subunits.</text>
</comment>
<dbReference type="PANTHER" id="PTHR10707:SF10">
    <property type="entry name" value="CYTOCHROME C OXIDASE SUBUNIT 4"/>
    <property type="match status" value="1"/>
</dbReference>
<dbReference type="InterPro" id="IPR036639">
    <property type="entry name" value="Cyt_c_oxidase_su4_sf"/>
</dbReference>
<dbReference type="InterPro" id="IPR013288">
    <property type="entry name" value="Cyt_c_oxidase_su4"/>
</dbReference>
<dbReference type="GO" id="GO:0005743">
    <property type="term" value="C:mitochondrial inner membrane"/>
    <property type="evidence" value="ECO:0007669"/>
    <property type="project" value="UniProtKB-SubCell"/>
</dbReference>
<reference evidence="11" key="1">
    <citation type="submission" date="2016-11" db="EMBL/GenBank/DDBJ databases">
        <title>Venom-gland transcriptomics and venom proteomics of the black-back scorpion (Hadrurus spadix) reveal detectability challenges and an unexplored realm of animal toxin diversity.</title>
        <authorList>
            <person name="Rokyta D.R."/>
            <person name="Ward M.J."/>
        </authorList>
    </citation>
    <scope>NUCLEOTIDE SEQUENCE</scope>
    <source>
        <tissue evidence="11">Venom gland</tissue>
    </source>
</reference>
<keyword evidence="7" id="KW-0560">Oxidoreductase</keyword>
<protein>
    <recommendedName>
        <fullName evidence="10">Cytochrome c oxidase subunit 4</fullName>
    </recommendedName>
</protein>
<keyword evidence="8 10" id="KW-0496">Mitochondrion</keyword>
<keyword evidence="9" id="KW-0472">Membrane</keyword>
<dbReference type="PRINTS" id="PR01873">
    <property type="entry name" value="CYTCOXIDASE4"/>
</dbReference>
<keyword evidence="6" id="KW-1133">Transmembrane helix</keyword>
<comment type="pathway">
    <text evidence="10">Energy metabolism; oxidative phosphorylation.</text>
</comment>
<dbReference type="GO" id="GO:0045277">
    <property type="term" value="C:respiratory chain complex IV"/>
    <property type="evidence" value="ECO:0007669"/>
    <property type="project" value="InterPro"/>
</dbReference>
<evidence type="ECO:0000256" key="3">
    <source>
        <dbReference type="ARBA" id="ARBA00022692"/>
    </source>
</evidence>
<keyword evidence="3" id="KW-0812">Transmembrane</keyword>
<dbReference type="EMBL" id="GFAH01000171">
    <property type="protein sequence ID" value="JAV48218.1"/>
    <property type="molecule type" value="Transcribed_RNA"/>
</dbReference>
<comment type="subcellular location">
    <subcellularLocation>
        <location evidence="1 10">Mitochondrion inner membrane</location>
        <topology evidence="1 10">Single-pass membrane protein</topology>
    </subcellularLocation>
</comment>
<dbReference type="GO" id="GO:0006123">
    <property type="term" value="P:mitochondrial electron transport, cytochrome c to oxygen"/>
    <property type="evidence" value="ECO:0007669"/>
    <property type="project" value="InterPro"/>
</dbReference>
<comment type="similarity">
    <text evidence="2 10">Belongs to the cytochrome c oxidase IV family.</text>
</comment>
<dbReference type="Pfam" id="PF02936">
    <property type="entry name" value="COX4"/>
    <property type="match status" value="1"/>
</dbReference>
<evidence type="ECO:0000256" key="4">
    <source>
        <dbReference type="ARBA" id="ARBA00022792"/>
    </source>
</evidence>
<evidence type="ECO:0000256" key="9">
    <source>
        <dbReference type="ARBA" id="ARBA00023136"/>
    </source>
</evidence>
<dbReference type="FunFam" id="1.10.442.10:FF:000001">
    <property type="entry name" value="Cytochrome c oxidase subunit 4 isoform 1"/>
    <property type="match status" value="1"/>
</dbReference>
<evidence type="ECO:0000256" key="10">
    <source>
        <dbReference type="RuleBase" id="RU367145"/>
    </source>
</evidence>
<dbReference type="PANTHER" id="PTHR10707">
    <property type="entry name" value="CYTOCHROME C OXIDASE SUBUNIT IV"/>
    <property type="match status" value="1"/>
</dbReference>
<evidence type="ECO:0000256" key="6">
    <source>
        <dbReference type="ARBA" id="ARBA00022989"/>
    </source>
</evidence>
<keyword evidence="5" id="KW-0809">Transit peptide</keyword>
<dbReference type="Gene3D" id="1.10.442.10">
    <property type="entry name" value="Cytochrome c oxidase subunit IV"/>
    <property type="match status" value="1"/>
</dbReference>
<accession>A0A1W7RAP4</accession>
<dbReference type="UniPathway" id="UPA00705"/>
<dbReference type="AlphaFoldDB" id="A0A1W7RAP4"/>
<evidence type="ECO:0000256" key="5">
    <source>
        <dbReference type="ARBA" id="ARBA00022946"/>
    </source>
</evidence>
<evidence type="ECO:0000256" key="7">
    <source>
        <dbReference type="ARBA" id="ARBA00023002"/>
    </source>
</evidence>
<sequence>MASHMLKLASKSLPQKSLAKIFVQPCAAYHGRKLIGDRDVVGFGVNGEASYLDKLDFPMPAIRFKENTSDILALREKEKGDWNKLTMEEKKALYRASFRQTFAEIKAPTGEWKPILAGTLTAISLALWIFMWIKHYVYPPLPESFTPENRANQLKTLIQLRVNPIDGISSKFDYENNRWKD</sequence>
<dbReference type="SUPFAM" id="SSF81406">
    <property type="entry name" value="Mitochondrial cytochrome c oxidase subunit IV"/>
    <property type="match status" value="1"/>
</dbReference>
<evidence type="ECO:0000256" key="1">
    <source>
        <dbReference type="ARBA" id="ARBA00004434"/>
    </source>
</evidence>
<organism evidence="11">
    <name type="scientific">Hadrurus spadix</name>
    <dbReference type="NCBI Taxonomy" id="141984"/>
    <lineage>
        <taxon>Eukaryota</taxon>
        <taxon>Metazoa</taxon>
        <taxon>Ecdysozoa</taxon>
        <taxon>Arthropoda</taxon>
        <taxon>Chelicerata</taxon>
        <taxon>Arachnida</taxon>
        <taxon>Scorpiones</taxon>
        <taxon>Iurida</taxon>
        <taxon>Iuroidea</taxon>
        <taxon>Hadrurus</taxon>
    </lineage>
</organism>
<evidence type="ECO:0000313" key="11">
    <source>
        <dbReference type="EMBL" id="JAV48218.1"/>
    </source>
</evidence>
<keyword evidence="4 10" id="KW-0999">Mitochondrion inner membrane</keyword>
<evidence type="ECO:0000256" key="2">
    <source>
        <dbReference type="ARBA" id="ARBA00008135"/>
    </source>
</evidence>
<evidence type="ECO:0000256" key="8">
    <source>
        <dbReference type="ARBA" id="ARBA00023128"/>
    </source>
</evidence>